<dbReference type="AlphaFoldDB" id="A0A563VSM6"/>
<evidence type="ECO:0000313" key="3">
    <source>
        <dbReference type="EMBL" id="VEP14268.1"/>
    </source>
</evidence>
<evidence type="ECO:0000313" key="5">
    <source>
        <dbReference type="Proteomes" id="UP000320055"/>
    </source>
</evidence>
<organism evidence="4 5">
    <name type="scientific">Hyella patelloides LEGE 07179</name>
    <dbReference type="NCBI Taxonomy" id="945734"/>
    <lineage>
        <taxon>Bacteria</taxon>
        <taxon>Bacillati</taxon>
        <taxon>Cyanobacteriota</taxon>
        <taxon>Cyanophyceae</taxon>
        <taxon>Pleurocapsales</taxon>
        <taxon>Hyellaceae</taxon>
        <taxon>Hyella</taxon>
    </lineage>
</organism>
<sequence length="265" mass="30392">MKFKKTILIVGISIFHFFSSLSLAKAQTSPTTSTREKTTIERRTYDGDLPSPPEVPPEEKSEVPGADFCKTEPEEDRLNGETKNLKLGTQRIELHYVRDAANVIPMLQEIKNKLALDNLEVYRRGEVDNEIILYGLEKERQCAYRIIAAIDLPRPGINMQMWGIQISTDKSKGQEALNEVMPEVRDRINLTQQLVRDTFAVIQGYAINQINEDKIDSDFKSIVDQLEYDVIFDTTRPLSFRTRRSKTTISDRRTNSQYNSLYPGN</sequence>
<name>A0A563VSM6_9CYAN</name>
<protein>
    <submittedName>
        <fullName evidence="4">Uncharacterized protein</fullName>
    </submittedName>
</protein>
<evidence type="ECO:0000256" key="2">
    <source>
        <dbReference type="SAM" id="SignalP"/>
    </source>
</evidence>
<feature type="signal peptide" evidence="2">
    <location>
        <begin position="1"/>
        <end position="24"/>
    </location>
</feature>
<feature type="compositionally biased region" description="Basic and acidic residues" evidence="1">
    <location>
        <begin position="34"/>
        <end position="46"/>
    </location>
</feature>
<evidence type="ECO:0000313" key="4">
    <source>
        <dbReference type="EMBL" id="VEP14435.1"/>
    </source>
</evidence>
<proteinExistence type="predicted"/>
<reference evidence="4 5" key="1">
    <citation type="submission" date="2019-01" db="EMBL/GenBank/DDBJ databases">
        <authorList>
            <person name="Brito A."/>
        </authorList>
    </citation>
    <scope>NUCLEOTIDE SEQUENCE [LARGE SCALE GENOMIC DNA]</scope>
    <source>
        <strain evidence="4">1</strain>
    </source>
</reference>
<dbReference type="RefSeq" id="WP_144872718.1">
    <property type="nucleotide sequence ID" value="NZ_LR213995.1"/>
</dbReference>
<keyword evidence="2" id="KW-0732">Signal</keyword>
<feature type="chain" id="PRO_5036136453" evidence="2">
    <location>
        <begin position="25"/>
        <end position="265"/>
    </location>
</feature>
<dbReference type="EMBL" id="CAACVJ010000184">
    <property type="protein sequence ID" value="VEP14435.1"/>
    <property type="molecule type" value="Genomic_DNA"/>
</dbReference>
<keyword evidence="5" id="KW-1185">Reference proteome</keyword>
<dbReference type="OrthoDB" id="9943996at2"/>
<gene>
    <name evidence="3" type="ORF">H1P_2520005</name>
    <name evidence="4" type="ORF">H1P_2640005</name>
</gene>
<dbReference type="Proteomes" id="UP000320055">
    <property type="component" value="Unassembled WGS sequence"/>
</dbReference>
<accession>A0A563VSM6</accession>
<feature type="region of interest" description="Disordered" evidence="1">
    <location>
        <begin position="26"/>
        <end position="73"/>
    </location>
</feature>
<evidence type="ECO:0000256" key="1">
    <source>
        <dbReference type="SAM" id="MobiDB-lite"/>
    </source>
</evidence>
<dbReference type="EMBL" id="CAACVJ010000171">
    <property type="protein sequence ID" value="VEP14268.1"/>
    <property type="molecule type" value="Genomic_DNA"/>
</dbReference>